<proteinExistence type="predicted"/>
<sequence length="29" mass="3154">CTGSPRRPHTWSACSGARPTQQRCGCYVS</sequence>
<accession>A0A6J4ULI0</accession>
<dbReference type="AlphaFoldDB" id="A0A6J4ULI0"/>
<feature type="non-terminal residue" evidence="1">
    <location>
        <position position="1"/>
    </location>
</feature>
<evidence type="ECO:0000313" key="1">
    <source>
        <dbReference type="EMBL" id="CAA9554326.1"/>
    </source>
</evidence>
<organism evidence="1">
    <name type="scientific">uncultured Thermomicrobiales bacterium</name>
    <dbReference type="NCBI Taxonomy" id="1645740"/>
    <lineage>
        <taxon>Bacteria</taxon>
        <taxon>Pseudomonadati</taxon>
        <taxon>Thermomicrobiota</taxon>
        <taxon>Thermomicrobia</taxon>
        <taxon>Thermomicrobiales</taxon>
        <taxon>environmental samples</taxon>
    </lineage>
</organism>
<feature type="non-terminal residue" evidence="1">
    <location>
        <position position="29"/>
    </location>
</feature>
<name>A0A6J4ULI0_9BACT</name>
<dbReference type="EMBL" id="CADCWH010000185">
    <property type="protein sequence ID" value="CAA9554326.1"/>
    <property type="molecule type" value="Genomic_DNA"/>
</dbReference>
<reference evidence="1" key="1">
    <citation type="submission" date="2020-02" db="EMBL/GenBank/DDBJ databases">
        <authorList>
            <person name="Meier V. D."/>
        </authorList>
    </citation>
    <scope>NUCLEOTIDE SEQUENCE</scope>
    <source>
        <strain evidence="1">AVDCRST_MAG70</strain>
    </source>
</reference>
<protein>
    <submittedName>
        <fullName evidence="1">Uncharacterized protein</fullName>
    </submittedName>
</protein>
<gene>
    <name evidence="1" type="ORF">AVDCRST_MAG70-1173</name>
</gene>